<sequence length="443" mass="49590">MLLNKTLINTRSYTTFQKLGIPETVANHLKTNFGIKQATQAQSKFIPAILSGKDLFLRDATGTGKSFGIALTLASQPSCRTLYITPNQELATQINQWIQSLTSSNHIIVDTPAKLLRRIADQSQQHEFNNLGRIVLDEADQALRLPKRYATLRQQQHRQQHPKPAQLIMTSLFSPTSRFLHGDKRQLIVSSATLNRSLRHWMTQQGWLQDPLFIDITKGNQIPHHTTTDLQSTLEPRDTTNQLAAPVQHYCLMVSDDAIRNMTPPSNDAIKYSSLMESAATTPRSTTFDDDDDRMLESIAILHDLESLVLQNSVLFVDTSVSIADIQARLASYDIQARDIREAMTMTASSSPPSTTRTLWIATEFTARGVDLPHISHVFILGKPSSIASYIHMAGRTGRLNANGNISRGKVISLVRDHGKSEAKMMNMYNLMNIPIRSLEHVE</sequence>
<organism evidence="8 9">
    <name type="scientific">Absidia repens</name>
    <dbReference type="NCBI Taxonomy" id="90262"/>
    <lineage>
        <taxon>Eukaryota</taxon>
        <taxon>Fungi</taxon>
        <taxon>Fungi incertae sedis</taxon>
        <taxon>Mucoromycota</taxon>
        <taxon>Mucoromycotina</taxon>
        <taxon>Mucoromycetes</taxon>
        <taxon>Mucorales</taxon>
        <taxon>Cunninghamellaceae</taxon>
        <taxon>Absidia</taxon>
    </lineage>
</organism>
<dbReference type="PANTHER" id="PTHR47963">
    <property type="entry name" value="DEAD-BOX ATP-DEPENDENT RNA HELICASE 47, MITOCHONDRIAL"/>
    <property type="match status" value="1"/>
</dbReference>
<dbReference type="AlphaFoldDB" id="A0A1X2I6M0"/>
<dbReference type="PROSITE" id="PS51192">
    <property type="entry name" value="HELICASE_ATP_BIND_1"/>
    <property type="match status" value="1"/>
</dbReference>
<dbReference type="Gene3D" id="3.40.50.300">
    <property type="entry name" value="P-loop containing nucleotide triphosphate hydrolases"/>
    <property type="match status" value="3"/>
</dbReference>
<feature type="domain" description="Helicase C-terminal" evidence="7">
    <location>
        <begin position="304"/>
        <end position="443"/>
    </location>
</feature>
<gene>
    <name evidence="8" type="ORF">BCR42DRAFT_422466</name>
</gene>
<dbReference type="SMART" id="SM00490">
    <property type="entry name" value="HELICc"/>
    <property type="match status" value="1"/>
</dbReference>
<evidence type="ECO:0000256" key="2">
    <source>
        <dbReference type="ARBA" id="ARBA00022741"/>
    </source>
</evidence>
<reference evidence="8 9" key="1">
    <citation type="submission" date="2016-07" db="EMBL/GenBank/DDBJ databases">
        <title>Pervasive Adenine N6-methylation of Active Genes in Fungi.</title>
        <authorList>
            <consortium name="DOE Joint Genome Institute"/>
            <person name="Mondo S.J."/>
            <person name="Dannebaum R.O."/>
            <person name="Kuo R.C."/>
            <person name="Labutti K."/>
            <person name="Haridas S."/>
            <person name="Kuo A."/>
            <person name="Salamov A."/>
            <person name="Ahrendt S.R."/>
            <person name="Lipzen A."/>
            <person name="Sullivan W."/>
            <person name="Andreopoulos W.B."/>
            <person name="Clum A."/>
            <person name="Lindquist E."/>
            <person name="Daum C."/>
            <person name="Ramamoorthy G.K."/>
            <person name="Gryganskyi A."/>
            <person name="Culley D."/>
            <person name="Magnuson J.K."/>
            <person name="James T.Y."/>
            <person name="O'Malley M.A."/>
            <person name="Stajich J.E."/>
            <person name="Spatafora J.W."/>
            <person name="Visel A."/>
            <person name="Grigoriev I.V."/>
        </authorList>
    </citation>
    <scope>NUCLEOTIDE SEQUENCE [LARGE SCALE GENOMIC DNA]</scope>
    <source>
        <strain evidence="8 9">NRRL 1336</strain>
    </source>
</reference>
<evidence type="ECO:0000313" key="8">
    <source>
        <dbReference type="EMBL" id="ORZ10479.1"/>
    </source>
</evidence>
<evidence type="ECO:0000259" key="6">
    <source>
        <dbReference type="PROSITE" id="PS51192"/>
    </source>
</evidence>
<dbReference type="OrthoDB" id="10256233at2759"/>
<dbReference type="InterPro" id="IPR001650">
    <property type="entry name" value="Helicase_C-like"/>
</dbReference>
<evidence type="ECO:0000256" key="1">
    <source>
        <dbReference type="ARBA" id="ARBA00012552"/>
    </source>
</evidence>
<keyword evidence="5" id="KW-0067">ATP-binding</keyword>
<dbReference type="GO" id="GO:0005524">
    <property type="term" value="F:ATP binding"/>
    <property type="evidence" value="ECO:0007669"/>
    <property type="project" value="UniProtKB-KW"/>
</dbReference>
<dbReference type="InterPro" id="IPR050547">
    <property type="entry name" value="DEAD_box_RNA_helicases"/>
</dbReference>
<dbReference type="GO" id="GO:0003723">
    <property type="term" value="F:RNA binding"/>
    <property type="evidence" value="ECO:0007669"/>
    <property type="project" value="TreeGrafter"/>
</dbReference>
<dbReference type="STRING" id="90262.A0A1X2I6M0"/>
<proteinExistence type="predicted"/>
<accession>A0A1X2I6M0</accession>
<dbReference type="PANTHER" id="PTHR47963:SF8">
    <property type="entry name" value="ATP-DEPENDENT RNA HELICASE DEAD"/>
    <property type="match status" value="1"/>
</dbReference>
<name>A0A1X2I6M0_9FUNG</name>
<dbReference type="Proteomes" id="UP000193560">
    <property type="component" value="Unassembled WGS sequence"/>
</dbReference>
<dbReference type="EMBL" id="MCGE01000024">
    <property type="protein sequence ID" value="ORZ10479.1"/>
    <property type="molecule type" value="Genomic_DNA"/>
</dbReference>
<dbReference type="SUPFAM" id="SSF52540">
    <property type="entry name" value="P-loop containing nucleoside triphosphate hydrolases"/>
    <property type="match status" value="1"/>
</dbReference>
<evidence type="ECO:0000256" key="5">
    <source>
        <dbReference type="ARBA" id="ARBA00022840"/>
    </source>
</evidence>
<dbReference type="InterPro" id="IPR014001">
    <property type="entry name" value="Helicase_ATP-bd"/>
</dbReference>
<evidence type="ECO:0000256" key="3">
    <source>
        <dbReference type="ARBA" id="ARBA00022801"/>
    </source>
</evidence>
<keyword evidence="9" id="KW-1185">Reference proteome</keyword>
<keyword evidence="3 8" id="KW-0378">Hydrolase</keyword>
<dbReference type="Pfam" id="PF00270">
    <property type="entry name" value="DEAD"/>
    <property type="match status" value="2"/>
</dbReference>
<evidence type="ECO:0000259" key="7">
    <source>
        <dbReference type="PROSITE" id="PS51194"/>
    </source>
</evidence>
<protein>
    <recommendedName>
        <fullName evidence="1">RNA helicase</fullName>
        <ecNumber evidence="1">3.6.4.13</ecNumber>
    </recommendedName>
</protein>
<keyword evidence="4" id="KW-0347">Helicase</keyword>
<dbReference type="SMART" id="SM00487">
    <property type="entry name" value="DEXDc"/>
    <property type="match status" value="1"/>
</dbReference>
<comment type="caution">
    <text evidence="8">The sequence shown here is derived from an EMBL/GenBank/DDBJ whole genome shotgun (WGS) entry which is preliminary data.</text>
</comment>
<dbReference type="InterPro" id="IPR027417">
    <property type="entry name" value="P-loop_NTPase"/>
</dbReference>
<dbReference type="Pfam" id="PF00271">
    <property type="entry name" value="Helicase_C"/>
    <property type="match status" value="1"/>
</dbReference>
<dbReference type="GO" id="GO:0016787">
    <property type="term" value="F:hydrolase activity"/>
    <property type="evidence" value="ECO:0007669"/>
    <property type="project" value="UniProtKB-KW"/>
</dbReference>
<evidence type="ECO:0000313" key="9">
    <source>
        <dbReference type="Proteomes" id="UP000193560"/>
    </source>
</evidence>
<dbReference type="GO" id="GO:0003724">
    <property type="term" value="F:RNA helicase activity"/>
    <property type="evidence" value="ECO:0007669"/>
    <property type="project" value="UniProtKB-EC"/>
</dbReference>
<evidence type="ECO:0000256" key="4">
    <source>
        <dbReference type="ARBA" id="ARBA00022806"/>
    </source>
</evidence>
<feature type="domain" description="Helicase ATP-binding" evidence="6">
    <location>
        <begin position="46"/>
        <end position="212"/>
    </location>
</feature>
<dbReference type="EC" id="3.6.4.13" evidence="1"/>
<dbReference type="InterPro" id="IPR011545">
    <property type="entry name" value="DEAD/DEAH_box_helicase_dom"/>
</dbReference>
<keyword evidence="2" id="KW-0547">Nucleotide-binding</keyword>
<dbReference type="PROSITE" id="PS51194">
    <property type="entry name" value="HELICASE_CTER"/>
    <property type="match status" value="1"/>
</dbReference>